<accession>A0A8X6TKE4</accession>
<dbReference type="FunFam" id="4.10.280.10:FF:000034">
    <property type="entry name" value="MAX network transcriptional repressor"/>
    <property type="match status" value="1"/>
</dbReference>
<evidence type="ECO:0000256" key="4">
    <source>
        <dbReference type="ARBA" id="ARBA00023125"/>
    </source>
</evidence>
<evidence type="ECO:0000256" key="3">
    <source>
        <dbReference type="ARBA" id="ARBA00023015"/>
    </source>
</evidence>
<dbReference type="SUPFAM" id="SSF47459">
    <property type="entry name" value="HLH, helix-loop-helix DNA-binding domain"/>
    <property type="match status" value="1"/>
</dbReference>
<dbReference type="PROSITE" id="PS50888">
    <property type="entry name" value="BHLH"/>
    <property type="match status" value="1"/>
</dbReference>
<organism evidence="14 15">
    <name type="scientific">Nephila pilipes</name>
    <name type="common">Giant wood spider</name>
    <name type="synonym">Nephila maculata</name>
    <dbReference type="NCBI Taxonomy" id="299642"/>
    <lineage>
        <taxon>Eukaryota</taxon>
        <taxon>Metazoa</taxon>
        <taxon>Ecdysozoa</taxon>
        <taxon>Arthropoda</taxon>
        <taxon>Chelicerata</taxon>
        <taxon>Arachnida</taxon>
        <taxon>Araneae</taxon>
        <taxon>Araneomorphae</taxon>
        <taxon>Entelegynae</taxon>
        <taxon>Araneoidea</taxon>
        <taxon>Nephilidae</taxon>
        <taxon>Nephila</taxon>
    </lineage>
</organism>
<dbReference type="Proteomes" id="UP000887013">
    <property type="component" value="Unassembled WGS sequence"/>
</dbReference>
<evidence type="ECO:0000256" key="8">
    <source>
        <dbReference type="ARBA" id="ARBA00062701"/>
    </source>
</evidence>
<reference evidence="14" key="1">
    <citation type="submission" date="2020-08" db="EMBL/GenBank/DDBJ databases">
        <title>Multicomponent nature underlies the extraordinary mechanical properties of spider dragline silk.</title>
        <authorList>
            <person name="Kono N."/>
            <person name="Nakamura H."/>
            <person name="Mori M."/>
            <person name="Yoshida Y."/>
            <person name="Ohtoshi R."/>
            <person name="Malay A.D."/>
            <person name="Moran D.A.P."/>
            <person name="Tomita M."/>
            <person name="Numata K."/>
            <person name="Arakawa K."/>
        </authorList>
    </citation>
    <scope>NUCLEOTIDE SEQUENCE</scope>
</reference>
<feature type="region of interest" description="Disordered" evidence="12">
    <location>
        <begin position="190"/>
        <end position="234"/>
    </location>
</feature>
<evidence type="ECO:0000256" key="11">
    <source>
        <dbReference type="SAM" id="Coils"/>
    </source>
</evidence>
<evidence type="ECO:0000256" key="5">
    <source>
        <dbReference type="ARBA" id="ARBA00023163"/>
    </source>
</evidence>
<dbReference type="Gene3D" id="4.10.280.10">
    <property type="entry name" value="Helix-loop-helix DNA-binding domain"/>
    <property type="match status" value="1"/>
</dbReference>
<dbReference type="GO" id="GO:0046983">
    <property type="term" value="F:protein dimerization activity"/>
    <property type="evidence" value="ECO:0007669"/>
    <property type="project" value="InterPro"/>
</dbReference>
<keyword evidence="2" id="KW-0678">Repressor</keyword>
<feature type="domain" description="BHLH" evidence="13">
    <location>
        <begin position="89"/>
        <end position="140"/>
    </location>
</feature>
<gene>
    <name evidence="14" type="primary">mnt</name>
    <name evidence="14" type="ORF">NPIL_333611</name>
</gene>
<dbReference type="PANTHER" id="PTHR11969">
    <property type="entry name" value="MAX DIMERIZATION, MAD"/>
    <property type="match status" value="1"/>
</dbReference>
<feature type="coiled-coil region" evidence="11">
    <location>
        <begin position="137"/>
        <end position="171"/>
    </location>
</feature>
<dbReference type="CDD" id="cd11402">
    <property type="entry name" value="bHLHzip_Mnt"/>
    <property type="match status" value="1"/>
</dbReference>
<name>A0A8X6TKE4_NEPPI</name>
<evidence type="ECO:0000256" key="12">
    <source>
        <dbReference type="SAM" id="MobiDB-lite"/>
    </source>
</evidence>
<proteinExistence type="predicted"/>
<sequence length="677" mass="72111">MSLETLLEAAKYVEYRSEAKARGEEPIDYHTFSKLCTTSHDGLFHPVEQVEQKRQTVSTSHNSPEDIKEKKRSNTTLTKEGSHEHSGTGTREVHNKLEKNRRAHLKECFELLKKQLPNMDDRKTSNLSILRNAIRFIQTLKRKERDYEHEMERLAREKISFQQRLSTLKKELASHLDYIDVNNFIIPEDDNDSTTTASECGVMSDSNDTELQDTSALNSATTSDFASSSSSSTASSVLVGPISSTASSLAFTKPVISGAQISVPNKESVTSPNHYVHETRMVTENKATLLSSVPAPVSVQITTADNGGSAQAAARLFSTGNLHTMTGIFAAPHGMQVISQPSGIKVITTPNSIMTSNSSVQHISVNHHQHGQIHVLTPSSNASYASSIASTKPFSADSLVQMAGGAKGIPKPHLVPPLALVSQQTMVELNHGNSGNSNSTNLSELITSSGISNTLNLSQNTVKGNSVLSGNMAIAVKNNLTNVSTSSQSNMITALHVSKPHSQVIQPSLASSIITQGSQVNNGTHHGATTGLKPIASNHVRSLPHIAGIAHVVSQSPISAPVGQIVTPGSHVSAVTPLVGSVSVVSHTGAVHQQSLGKVLASPVLKSVNQMNTIPIIQQQFLQQVSVGSSNQPIVKPVVVVSMPNVVPSGNISPLTPTSLVAMNEQSGVVRGSVTQK</sequence>
<dbReference type="PANTHER" id="PTHR11969:SF99">
    <property type="entry name" value="MAX-BINDING PROTEIN MNT"/>
    <property type="match status" value="1"/>
</dbReference>
<comment type="function">
    <text evidence="7">Binds DNA as a heterodimer with MAX and represses transcription. Binds to the canonical E box sequence 5'-CACGTG-3' and, with higher affinity, to 5'-CACGCG-3'.</text>
</comment>
<evidence type="ECO:0000256" key="2">
    <source>
        <dbReference type="ARBA" id="ARBA00022491"/>
    </source>
</evidence>
<evidence type="ECO:0000256" key="1">
    <source>
        <dbReference type="ARBA" id="ARBA00004123"/>
    </source>
</evidence>
<dbReference type="SMART" id="SM00353">
    <property type="entry name" value="HLH"/>
    <property type="match status" value="1"/>
</dbReference>
<evidence type="ECO:0000259" key="13">
    <source>
        <dbReference type="PROSITE" id="PS50888"/>
    </source>
</evidence>
<dbReference type="Pfam" id="PF00010">
    <property type="entry name" value="HLH"/>
    <property type="match status" value="1"/>
</dbReference>
<comment type="subunit">
    <text evidence="8">Efficient DNA binding requires dimerization with another bHLH protein. Binds DNA as a homodimer or a heterodimer with MAX.</text>
</comment>
<protein>
    <recommendedName>
        <fullName evidence="9">Max-binding protein MNT</fullName>
    </recommendedName>
    <alternativeName>
        <fullName evidence="10">Myc antagonist MNT</fullName>
    </alternativeName>
</protein>
<feature type="compositionally biased region" description="Basic and acidic residues" evidence="12">
    <location>
        <begin position="80"/>
        <end position="94"/>
    </location>
</feature>
<dbReference type="AlphaFoldDB" id="A0A8X6TKE4"/>
<keyword evidence="15" id="KW-1185">Reference proteome</keyword>
<dbReference type="InterPro" id="IPR036638">
    <property type="entry name" value="HLH_DNA-bd_sf"/>
</dbReference>
<keyword evidence="4" id="KW-0238">DNA-binding</keyword>
<dbReference type="GO" id="GO:0005634">
    <property type="term" value="C:nucleus"/>
    <property type="evidence" value="ECO:0007669"/>
    <property type="project" value="UniProtKB-SubCell"/>
</dbReference>
<keyword evidence="6" id="KW-0539">Nucleus</keyword>
<feature type="region of interest" description="Disordered" evidence="12">
    <location>
        <begin position="50"/>
        <end position="94"/>
    </location>
</feature>
<keyword evidence="3" id="KW-0805">Transcription regulation</keyword>
<dbReference type="GO" id="GO:0000978">
    <property type="term" value="F:RNA polymerase II cis-regulatory region sequence-specific DNA binding"/>
    <property type="evidence" value="ECO:0007669"/>
    <property type="project" value="TreeGrafter"/>
</dbReference>
<keyword evidence="11" id="KW-0175">Coiled coil</keyword>
<evidence type="ECO:0000256" key="9">
    <source>
        <dbReference type="ARBA" id="ARBA00070444"/>
    </source>
</evidence>
<evidence type="ECO:0000313" key="15">
    <source>
        <dbReference type="Proteomes" id="UP000887013"/>
    </source>
</evidence>
<dbReference type="GO" id="GO:0000981">
    <property type="term" value="F:DNA-binding transcription factor activity, RNA polymerase II-specific"/>
    <property type="evidence" value="ECO:0007669"/>
    <property type="project" value="TreeGrafter"/>
</dbReference>
<dbReference type="InterPro" id="IPR011598">
    <property type="entry name" value="bHLH_dom"/>
</dbReference>
<evidence type="ECO:0000256" key="7">
    <source>
        <dbReference type="ARBA" id="ARBA00057176"/>
    </source>
</evidence>
<keyword evidence="5" id="KW-0804">Transcription</keyword>
<comment type="subcellular location">
    <subcellularLocation>
        <location evidence="1">Nucleus</location>
    </subcellularLocation>
</comment>
<comment type="caution">
    <text evidence="14">The sequence shown here is derived from an EMBL/GenBank/DDBJ whole genome shotgun (WGS) entry which is preliminary data.</text>
</comment>
<dbReference type="OrthoDB" id="419455at2759"/>
<feature type="compositionally biased region" description="Low complexity" evidence="12">
    <location>
        <begin position="219"/>
        <end position="234"/>
    </location>
</feature>
<evidence type="ECO:0000256" key="6">
    <source>
        <dbReference type="ARBA" id="ARBA00023242"/>
    </source>
</evidence>
<evidence type="ECO:0000313" key="14">
    <source>
        <dbReference type="EMBL" id="GFT27560.1"/>
    </source>
</evidence>
<dbReference type="EMBL" id="BMAW01107082">
    <property type="protein sequence ID" value="GFT27560.1"/>
    <property type="molecule type" value="Genomic_DNA"/>
</dbReference>
<evidence type="ECO:0000256" key="10">
    <source>
        <dbReference type="ARBA" id="ARBA00083368"/>
    </source>
</evidence>